<dbReference type="InterPro" id="IPR036097">
    <property type="entry name" value="HisK_dim/P_sf"/>
</dbReference>
<dbReference type="GO" id="GO:0030295">
    <property type="term" value="F:protein kinase activator activity"/>
    <property type="evidence" value="ECO:0007669"/>
    <property type="project" value="TreeGrafter"/>
</dbReference>
<dbReference type="CDD" id="cd06225">
    <property type="entry name" value="HAMP"/>
    <property type="match status" value="1"/>
</dbReference>
<keyword evidence="7" id="KW-0547">Nucleotide-binding</keyword>
<dbReference type="Pfam" id="PF00512">
    <property type="entry name" value="HisKA"/>
    <property type="match status" value="1"/>
</dbReference>
<dbReference type="RefSeq" id="WP_126380933.1">
    <property type="nucleotide sequence ID" value="NZ_AP017378.1"/>
</dbReference>
<dbReference type="GO" id="GO:0000155">
    <property type="term" value="F:phosphorelay sensor kinase activity"/>
    <property type="evidence" value="ECO:0007669"/>
    <property type="project" value="InterPro"/>
</dbReference>
<keyword evidence="5" id="KW-0597">Phosphoprotein</keyword>
<dbReference type="Gene3D" id="1.10.287.130">
    <property type="match status" value="1"/>
</dbReference>
<dbReference type="EMBL" id="AP017378">
    <property type="protein sequence ID" value="BBD09937.1"/>
    <property type="molecule type" value="Genomic_DNA"/>
</dbReference>
<dbReference type="InterPro" id="IPR005467">
    <property type="entry name" value="His_kinase_dom"/>
</dbReference>
<dbReference type="GO" id="GO:0005524">
    <property type="term" value="F:ATP binding"/>
    <property type="evidence" value="ECO:0007669"/>
    <property type="project" value="UniProtKB-KW"/>
</dbReference>
<reference evidence="15 16" key="1">
    <citation type="journal article" date="2018" name="Sci. Adv.">
        <title>Multi-heme cytochromes provide a pathway for survival in energy-limited environments.</title>
        <authorList>
            <person name="Deng X."/>
            <person name="Dohmae N."/>
            <person name="Nealson K.H."/>
            <person name="Hashimoto K."/>
            <person name="Okamoto A."/>
        </authorList>
    </citation>
    <scope>NUCLEOTIDE SEQUENCE [LARGE SCALE GENOMIC DNA]</scope>
    <source>
        <strain evidence="15 16">IS5</strain>
    </source>
</reference>
<dbReference type="Gene3D" id="3.30.565.10">
    <property type="entry name" value="Histidine kinase-like ATPase, C-terminal domain"/>
    <property type="match status" value="1"/>
</dbReference>
<evidence type="ECO:0000256" key="6">
    <source>
        <dbReference type="ARBA" id="ARBA00022679"/>
    </source>
</evidence>
<keyword evidence="12" id="KW-0812">Transmembrane</keyword>
<keyword evidence="8 15" id="KW-0418">Kinase</keyword>
<evidence type="ECO:0000256" key="10">
    <source>
        <dbReference type="ARBA" id="ARBA00023012"/>
    </source>
</evidence>
<keyword evidence="11 12" id="KW-0472">Membrane</keyword>
<dbReference type="InterPro" id="IPR035965">
    <property type="entry name" value="PAS-like_dom_sf"/>
</dbReference>
<evidence type="ECO:0000259" key="14">
    <source>
        <dbReference type="PROSITE" id="PS50885"/>
    </source>
</evidence>
<evidence type="ECO:0000256" key="7">
    <source>
        <dbReference type="ARBA" id="ARBA00022741"/>
    </source>
</evidence>
<dbReference type="SUPFAM" id="SSF55785">
    <property type="entry name" value="PYP-like sensor domain (PAS domain)"/>
    <property type="match status" value="1"/>
</dbReference>
<keyword evidence="6" id="KW-0808">Transferase</keyword>
<dbReference type="PRINTS" id="PR00344">
    <property type="entry name" value="BCTRLSENSOR"/>
</dbReference>
<dbReference type="InterPro" id="IPR004358">
    <property type="entry name" value="Sig_transdc_His_kin-like_C"/>
</dbReference>
<dbReference type="SUPFAM" id="SSF55874">
    <property type="entry name" value="ATPase domain of HSP90 chaperone/DNA topoisomerase II/histidine kinase"/>
    <property type="match status" value="1"/>
</dbReference>
<dbReference type="Proteomes" id="UP000269883">
    <property type="component" value="Chromosome"/>
</dbReference>
<dbReference type="OrthoDB" id="9813151at2"/>
<evidence type="ECO:0000256" key="12">
    <source>
        <dbReference type="SAM" id="Phobius"/>
    </source>
</evidence>
<name>A0A2Z6B357_9BACT</name>
<dbReference type="InterPro" id="IPR003594">
    <property type="entry name" value="HATPase_dom"/>
</dbReference>
<protein>
    <recommendedName>
        <fullName evidence="3">histidine kinase</fullName>
        <ecNumber evidence="3">2.7.13.3</ecNumber>
    </recommendedName>
</protein>
<keyword evidence="4" id="KW-1003">Cell membrane</keyword>
<dbReference type="EC" id="2.7.13.3" evidence="3"/>
<comment type="catalytic activity">
    <reaction evidence="1">
        <text>ATP + protein L-histidine = ADP + protein N-phospho-L-histidine.</text>
        <dbReference type="EC" id="2.7.13.3"/>
    </reaction>
</comment>
<feature type="domain" description="HAMP" evidence="14">
    <location>
        <begin position="196"/>
        <end position="248"/>
    </location>
</feature>
<evidence type="ECO:0000313" key="15">
    <source>
        <dbReference type="EMBL" id="BBD09937.1"/>
    </source>
</evidence>
<accession>A0A2Z6B357</accession>
<dbReference type="SMART" id="SM00304">
    <property type="entry name" value="HAMP"/>
    <property type="match status" value="1"/>
</dbReference>
<dbReference type="PROSITE" id="PS50109">
    <property type="entry name" value="HIS_KIN"/>
    <property type="match status" value="1"/>
</dbReference>
<dbReference type="InterPro" id="IPR003660">
    <property type="entry name" value="HAMP_dom"/>
</dbReference>
<dbReference type="InterPro" id="IPR003661">
    <property type="entry name" value="HisK_dim/P_dom"/>
</dbReference>
<proteinExistence type="predicted"/>
<organism evidence="15 16">
    <name type="scientific">Desulfovibrio ferrophilus</name>
    <dbReference type="NCBI Taxonomy" id="241368"/>
    <lineage>
        <taxon>Bacteria</taxon>
        <taxon>Pseudomonadati</taxon>
        <taxon>Thermodesulfobacteriota</taxon>
        <taxon>Desulfovibrionia</taxon>
        <taxon>Desulfovibrionales</taxon>
        <taxon>Desulfovibrionaceae</taxon>
        <taxon>Desulfovibrio</taxon>
    </lineage>
</organism>
<keyword evidence="10" id="KW-0902">Two-component regulatory system</keyword>
<dbReference type="InterPro" id="IPR013656">
    <property type="entry name" value="PAS_4"/>
</dbReference>
<dbReference type="Pfam" id="PF08448">
    <property type="entry name" value="PAS_4"/>
    <property type="match status" value="1"/>
</dbReference>
<dbReference type="CDD" id="cd00082">
    <property type="entry name" value="HisKA"/>
    <property type="match status" value="1"/>
</dbReference>
<dbReference type="KEGG" id="dfl:DFE_3211"/>
<dbReference type="PANTHER" id="PTHR42878:SF7">
    <property type="entry name" value="SENSOR HISTIDINE KINASE GLRK"/>
    <property type="match status" value="1"/>
</dbReference>
<dbReference type="PROSITE" id="PS50885">
    <property type="entry name" value="HAMP"/>
    <property type="match status" value="1"/>
</dbReference>
<dbReference type="PANTHER" id="PTHR42878">
    <property type="entry name" value="TWO-COMPONENT HISTIDINE KINASE"/>
    <property type="match status" value="1"/>
</dbReference>
<dbReference type="Pfam" id="PF00672">
    <property type="entry name" value="HAMP"/>
    <property type="match status" value="1"/>
</dbReference>
<evidence type="ECO:0000256" key="1">
    <source>
        <dbReference type="ARBA" id="ARBA00000085"/>
    </source>
</evidence>
<gene>
    <name evidence="15" type="ORF">DFE_3211</name>
</gene>
<sequence>MPASMTFRTRLLLAFAIVIILALLLPTFYARQLFKDEILDDAQAGAIRELRLASLLIEERGSFPTEQALHTWLTDLGSRLDARITYLTKGGRVIADSHVSYAQVVDLDNHANRPEITQAEQEHYGISQRYSATLDKNLIYAATRIEGLAGIKEGFLRLSVPYASISTRLERLQNNILLVFGLALGLSFILSMVLTRSIGRSVAEMSIVAKGIGEGDYNKRLRFYPGTEFEPLAQSINTMAASIESQIATISRQANEVEGILDGMREGLMVLDASGRIAKVNRALTRIFPDATQYTGRRPLEIVLSPELQDACDRALANNSDMERGPWSLQIEPDRNRIYDVNIVRLDTLESGSGAIIVFHDISELKRLERVRRDFVANVSHELRTPLTTIKGYSETILTNKKTDPQTSIKFLEVILKNADHMAQMVEDLLSLSRLESGKQQFSPARVNAADALNEAFRTCDHLAGTKRITLSTTLPEEGVPVRADFDRLVQVFRNLVENAVKYSPEESSISVDYRIDSTEAIFGVSDLGPGIPKEDTVRIFERFYRVEKHRAKSGHIGSSGLGLAICKHIVERLGGRIWVENRKDADTGSTFYFSLPAENGQIES</sequence>
<dbReference type="InterPro" id="IPR050351">
    <property type="entry name" value="BphY/WalK/GraS-like"/>
</dbReference>
<dbReference type="SUPFAM" id="SSF47384">
    <property type="entry name" value="Homodimeric domain of signal transducing histidine kinase"/>
    <property type="match status" value="1"/>
</dbReference>
<dbReference type="Gene3D" id="6.10.340.10">
    <property type="match status" value="1"/>
</dbReference>
<evidence type="ECO:0000259" key="13">
    <source>
        <dbReference type="PROSITE" id="PS50109"/>
    </source>
</evidence>
<dbReference type="FunFam" id="1.10.287.130:FF:000008">
    <property type="entry name" value="Two-component sensor histidine kinase"/>
    <property type="match status" value="1"/>
</dbReference>
<evidence type="ECO:0000256" key="9">
    <source>
        <dbReference type="ARBA" id="ARBA00022840"/>
    </source>
</evidence>
<evidence type="ECO:0000256" key="11">
    <source>
        <dbReference type="ARBA" id="ARBA00023136"/>
    </source>
</evidence>
<evidence type="ECO:0000256" key="3">
    <source>
        <dbReference type="ARBA" id="ARBA00012438"/>
    </source>
</evidence>
<dbReference type="SMART" id="SM00388">
    <property type="entry name" value="HisKA"/>
    <property type="match status" value="1"/>
</dbReference>
<dbReference type="SMART" id="SM00387">
    <property type="entry name" value="HATPase_c"/>
    <property type="match status" value="1"/>
</dbReference>
<dbReference type="Pfam" id="PF02518">
    <property type="entry name" value="HATPase_c"/>
    <property type="match status" value="1"/>
</dbReference>
<evidence type="ECO:0000313" key="16">
    <source>
        <dbReference type="Proteomes" id="UP000269883"/>
    </source>
</evidence>
<dbReference type="AlphaFoldDB" id="A0A2Z6B357"/>
<comment type="subcellular location">
    <subcellularLocation>
        <location evidence="2">Cell membrane</location>
    </subcellularLocation>
</comment>
<keyword evidence="16" id="KW-1185">Reference proteome</keyword>
<keyword evidence="12" id="KW-1133">Transmembrane helix</keyword>
<evidence type="ECO:0000256" key="2">
    <source>
        <dbReference type="ARBA" id="ARBA00004236"/>
    </source>
</evidence>
<evidence type="ECO:0000256" key="4">
    <source>
        <dbReference type="ARBA" id="ARBA00022475"/>
    </source>
</evidence>
<dbReference type="Gene3D" id="3.30.450.20">
    <property type="entry name" value="PAS domain"/>
    <property type="match status" value="1"/>
</dbReference>
<keyword evidence="9" id="KW-0067">ATP-binding</keyword>
<dbReference type="InterPro" id="IPR036890">
    <property type="entry name" value="HATPase_C_sf"/>
</dbReference>
<dbReference type="FunFam" id="3.30.565.10:FF:000006">
    <property type="entry name" value="Sensor histidine kinase WalK"/>
    <property type="match status" value="1"/>
</dbReference>
<dbReference type="GO" id="GO:0005886">
    <property type="term" value="C:plasma membrane"/>
    <property type="evidence" value="ECO:0007669"/>
    <property type="project" value="UniProtKB-SubCell"/>
</dbReference>
<feature type="domain" description="Histidine kinase" evidence="13">
    <location>
        <begin position="378"/>
        <end position="600"/>
    </location>
</feature>
<feature type="transmembrane region" description="Helical" evidence="12">
    <location>
        <begin position="176"/>
        <end position="195"/>
    </location>
</feature>
<evidence type="ECO:0000256" key="5">
    <source>
        <dbReference type="ARBA" id="ARBA00022553"/>
    </source>
</evidence>
<evidence type="ECO:0000256" key="8">
    <source>
        <dbReference type="ARBA" id="ARBA00022777"/>
    </source>
</evidence>
<dbReference type="GO" id="GO:0007234">
    <property type="term" value="P:osmosensory signaling via phosphorelay pathway"/>
    <property type="evidence" value="ECO:0007669"/>
    <property type="project" value="TreeGrafter"/>
</dbReference>
<dbReference type="CDD" id="cd00075">
    <property type="entry name" value="HATPase"/>
    <property type="match status" value="1"/>
</dbReference>
<dbReference type="GO" id="GO:0000156">
    <property type="term" value="F:phosphorelay response regulator activity"/>
    <property type="evidence" value="ECO:0007669"/>
    <property type="project" value="TreeGrafter"/>
</dbReference>